<evidence type="ECO:0000313" key="2">
    <source>
        <dbReference type="EMBL" id="EOA17930.1"/>
    </source>
</evidence>
<accession>R0H023</accession>
<reference evidence="3" key="1">
    <citation type="journal article" date="2013" name="Nat. Genet.">
        <title>The Capsella rubella genome and the genomic consequences of rapid mating system evolution.</title>
        <authorList>
            <person name="Slotte T."/>
            <person name="Hazzouri K.M."/>
            <person name="Agren J.A."/>
            <person name="Koenig D."/>
            <person name="Maumus F."/>
            <person name="Guo Y.L."/>
            <person name="Steige K."/>
            <person name="Platts A.E."/>
            <person name="Escobar J.S."/>
            <person name="Newman L.K."/>
            <person name="Wang W."/>
            <person name="Mandakova T."/>
            <person name="Vello E."/>
            <person name="Smith L.M."/>
            <person name="Henz S.R."/>
            <person name="Steffen J."/>
            <person name="Takuno S."/>
            <person name="Brandvain Y."/>
            <person name="Coop G."/>
            <person name="Andolfatto P."/>
            <person name="Hu T.T."/>
            <person name="Blanchette M."/>
            <person name="Clark R.M."/>
            <person name="Quesneville H."/>
            <person name="Nordborg M."/>
            <person name="Gaut B.S."/>
            <person name="Lysak M.A."/>
            <person name="Jenkins J."/>
            <person name="Grimwood J."/>
            <person name="Chapman J."/>
            <person name="Prochnik S."/>
            <person name="Shu S."/>
            <person name="Rokhsar D."/>
            <person name="Schmutz J."/>
            <person name="Weigel D."/>
            <person name="Wright S.I."/>
        </authorList>
    </citation>
    <scope>NUCLEOTIDE SEQUENCE [LARGE SCALE GENOMIC DNA]</scope>
    <source>
        <strain evidence="3">cv. Monte Gargano</strain>
    </source>
</reference>
<gene>
    <name evidence="2" type="ORF">CARUB_v10006339mg</name>
</gene>
<keyword evidence="3" id="KW-1185">Reference proteome</keyword>
<proteinExistence type="predicted"/>
<dbReference type="AlphaFoldDB" id="R0H023"/>
<protein>
    <submittedName>
        <fullName evidence="2">Uncharacterized protein</fullName>
    </submittedName>
</protein>
<evidence type="ECO:0000256" key="1">
    <source>
        <dbReference type="SAM" id="MobiDB-lite"/>
    </source>
</evidence>
<dbReference type="Proteomes" id="UP000029121">
    <property type="component" value="Unassembled WGS sequence"/>
</dbReference>
<feature type="region of interest" description="Disordered" evidence="1">
    <location>
        <begin position="20"/>
        <end position="53"/>
    </location>
</feature>
<dbReference type="EMBL" id="KB870811">
    <property type="protein sequence ID" value="EOA17930.1"/>
    <property type="molecule type" value="Genomic_DNA"/>
</dbReference>
<feature type="compositionally biased region" description="Basic and acidic residues" evidence="1">
    <location>
        <begin position="20"/>
        <end position="37"/>
    </location>
</feature>
<sequence length="71" mass="8013">MLSMAAAYAHLQLIQKNQKEEIKKREKMRNSGDDAAHHLLPAKTSSASGKISNKIYPSRLSYEQVEAKSRK</sequence>
<dbReference type="KEGG" id="crb:17880427"/>
<name>R0H023_9BRAS</name>
<evidence type="ECO:0000313" key="3">
    <source>
        <dbReference type="Proteomes" id="UP000029121"/>
    </source>
</evidence>
<dbReference type="STRING" id="81985.R0H023"/>
<dbReference type="OrthoDB" id="1102898at2759"/>
<organism evidence="2 3">
    <name type="scientific">Capsella rubella</name>
    <dbReference type="NCBI Taxonomy" id="81985"/>
    <lineage>
        <taxon>Eukaryota</taxon>
        <taxon>Viridiplantae</taxon>
        <taxon>Streptophyta</taxon>
        <taxon>Embryophyta</taxon>
        <taxon>Tracheophyta</taxon>
        <taxon>Spermatophyta</taxon>
        <taxon>Magnoliopsida</taxon>
        <taxon>eudicotyledons</taxon>
        <taxon>Gunneridae</taxon>
        <taxon>Pentapetalae</taxon>
        <taxon>rosids</taxon>
        <taxon>malvids</taxon>
        <taxon>Brassicales</taxon>
        <taxon>Brassicaceae</taxon>
        <taxon>Camelineae</taxon>
        <taxon>Capsella</taxon>
    </lineage>
</organism>